<evidence type="ECO:0000313" key="6">
    <source>
        <dbReference type="EMBL" id="ABR50124.1"/>
    </source>
</evidence>
<evidence type="ECO:0000259" key="5">
    <source>
        <dbReference type="SMART" id="SM00507"/>
    </source>
</evidence>
<evidence type="ECO:0000256" key="1">
    <source>
        <dbReference type="ARBA" id="ARBA00022722"/>
    </source>
</evidence>
<dbReference type="EMBL" id="CP000724">
    <property type="protein sequence ID" value="ABR50124.1"/>
    <property type="molecule type" value="Genomic_DNA"/>
</dbReference>
<protein>
    <recommendedName>
        <fullName evidence="4">Putative HNH nuclease YajD</fullName>
    </recommendedName>
</protein>
<dbReference type="CDD" id="cd00085">
    <property type="entry name" value="HNHc"/>
    <property type="match status" value="1"/>
</dbReference>
<dbReference type="AlphaFoldDB" id="A6TVA6"/>
<evidence type="ECO:0000313" key="7">
    <source>
        <dbReference type="Proteomes" id="UP000001572"/>
    </source>
</evidence>
<dbReference type="InterPro" id="IPR002711">
    <property type="entry name" value="HNH"/>
</dbReference>
<comment type="similarity">
    <text evidence="3">Belongs to the HNH nuclease family.</text>
</comment>
<dbReference type="HOGENOM" id="CLU_108879_4_2_9"/>
<dbReference type="GO" id="GO:0016787">
    <property type="term" value="F:hydrolase activity"/>
    <property type="evidence" value="ECO:0007669"/>
    <property type="project" value="UniProtKB-KW"/>
</dbReference>
<dbReference type="RefSeq" id="WP_012065075.1">
    <property type="nucleotide sequence ID" value="NC_009633.1"/>
</dbReference>
<dbReference type="Proteomes" id="UP000001572">
    <property type="component" value="Chromosome"/>
</dbReference>
<dbReference type="Gene3D" id="1.10.30.50">
    <property type="match status" value="1"/>
</dbReference>
<evidence type="ECO:0000256" key="3">
    <source>
        <dbReference type="ARBA" id="ARBA00038412"/>
    </source>
</evidence>
<name>A6TVA6_ALKMQ</name>
<dbReference type="PANTHER" id="PTHR41286">
    <property type="entry name" value="HNH NUCLEASE YAJD-RELATED"/>
    <property type="match status" value="1"/>
</dbReference>
<dbReference type="InterPro" id="IPR003615">
    <property type="entry name" value="HNH_nuc"/>
</dbReference>
<dbReference type="GO" id="GO:0003676">
    <property type="term" value="F:nucleic acid binding"/>
    <property type="evidence" value="ECO:0007669"/>
    <property type="project" value="InterPro"/>
</dbReference>
<organism evidence="6 7">
    <name type="scientific">Alkaliphilus metalliredigens (strain QYMF)</name>
    <dbReference type="NCBI Taxonomy" id="293826"/>
    <lineage>
        <taxon>Bacteria</taxon>
        <taxon>Bacillati</taxon>
        <taxon>Bacillota</taxon>
        <taxon>Clostridia</taxon>
        <taxon>Peptostreptococcales</taxon>
        <taxon>Natronincolaceae</taxon>
        <taxon>Alkaliphilus</taxon>
    </lineage>
</organism>
<accession>A6TVA6</accession>
<gene>
    <name evidence="6" type="ordered locus">Amet_4042</name>
</gene>
<dbReference type="GO" id="GO:0005829">
    <property type="term" value="C:cytosol"/>
    <property type="evidence" value="ECO:0007669"/>
    <property type="project" value="TreeGrafter"/>
</dbReference>
<keyword evidence="2" id="KW-0378">Hydrolase</keyword>
<dbReference type="GO" id="GO:0004519">
    <property type="term" value="F:endonuclease activity"/>
    <property type="evidence" value="ECO:0007669"/>
    <property type="project" value="UniProtKB-KW"/>
</dbReference>
<keyword evidence="1" id="KW-0540">Nuclease</keyword>
<keyword evidence="7" id="KW-1185">Reference proteome</keyword>
<dbReference type="KEGG" id="amt:Amet_4042"/>
<dbReference type="OrthoDB" id="9779761at2"/>
<evidence type="ECO:0000256" key="2">
    <source>
        <dbReference type="ARBA" id="ARBA00022801"/>
    </source>
</evidence>
<sequence>MPYKPKRPCAYPGCGRLSDSGEYCAEHKKVVTKRYNQYQRDPASNKRYGRSWKRIRDRYIKAHPLCEECDRNGRIKAAEEVHHILPLSKGGGNETSNLMALCKSCHSKITAESGDRWGRSYLYD</sequence>
<dbReference type="Pfam" id="PF01844">
    <property type="entry name" value="HNH"/>
    <property type="match status" value="1"/>
</dbReference>
<dbReference type="GO" id="GO:0008270">
    <property type="term" value="F:zinc ion binding"/>
    <property type="evidence" value="ECO:0007669"/>
    <property type="project" value="InterPro"/>
</dbReference>
<feature type="domain" description="HNH nuclease" evidence="5">
    <location>
        <begin position="54"/>
        <end position="107"/>
    </location>
</feature>
<evidence type="ECO:0000256" key="4">
    <source>
        <dbReference type="ARBA" id="ARBA00040194"/>
    </source>
</evidence>
<dbReference type="SMART" id="SM00507">
    <property type="entry name" value="HNHc"/>
    <property type="match status" value="1"/>
</dbReference>
<proteinExistence type="inferred from homology"/>
<dbReference type="STRING" id="293826.Amet_4042"/>
<keyword evidence="6" id="KW-0255">Endonuclease</keyword>
<reference evidence="7" key="1">
    <citation type="journal article" date="2016" name="Genome Announc.">
        <title>Complete genome sequence of Alkaliphilus metalliredigens strain QYMF, an alkaliphilic and metal-reducing bacterium isolated from borax-contaminated leachate ponds.</title>
        <authorList>
            <person name="Hwang C."/>
            <person name="Copeland A."/>
            <person name="Lucas S."/>
            <person name="Lapidus A."/>
            <person name="Barry K."/>
            <person name="Detter J.C."/>
            <person name="Glavina Del Rio T."/>
            <person name="Hammon N."/>
            <person name="Israni S."/>
            <person name="Dalin E."/>
            <person name="Tice H."/>
            <person name="Pitluck S."/>
            <person name="Chertkov O."/>
            <person name="Brettin T."/>
            <person name="Bruce D."/>
            <person name="Han C."/>
            <person name="Schmutz J."/>
            <person name="Larimer F."/>
            <person name="Land M.L."/>
            <person name="Hauser L."/>
            <person name="Kyrpides N."/>
            <person name="Mikhailova N."/>
            <person name="Ye Q."/>
            <person name="Zhou J."/>
            <person name="Richardson P."/>
            <person name="Fields M.W."/>
        </authorList>
    </citation>
    <scope>NUCLEOTIDE SEQUENCE [LARGE SCALE GENOMIC DNA]</scope>
    <source>
        <strain evidence="7">QYMF</strain>
    </source>
</reference>
<dbReference type="eggNOG" id="COG1403">
    <property type="taxonomic scope" value="Bacteria"/>
</dbReference>
<dbReference type="PANTHER" id="PTHR41286:SF1">
    <property type="entry name" value="HNH NUCLEASE YAJD-RELATED"/>
    <property type="match status" value="1"/>
</dbReference>